<dbReference type="SUPFAM" id="SSF51161">
    <property type="entry name" value="Trimeric LpxA-like enzymes"/>
    <property type="match status" value="1"/>
</dbReference>
<evidence type="ECO:0000313" key="3">
    <source>
        <dbReference type="Proteomes" id="UP000001136"/>
    </source>
</evidence>
<gene>
    <name evidence="2" type="ordered locus">Abu_0684</name>
</gene>
<dbReference type="Gene3D" id="2.160.10.10">
    <property type="entry name" value="Hexapeptide repeat proteins"/>
    <property type="match status" value="1"/>
</dbReference>
<dbReference type="KEGG" id="abu:Abu_0684"/>
<accession>A8ESM5</accession>
<dbReference type="GO" id="GO:0016746">
    <property type="term" value="F:acyltransferase activity"/>
    <property type="evidence" value="ECO:0007669"/>
    <property type="project" value="UniProtKB-KW"/>
</dbReference>
<dbReference type="Proteomes" id="UP000001136">
    <property type="component" value="Chromosome"/>
</dbReference>
<dbReference type="eggNOG" id="COG0110">
    <property type="taxonomic scope" value="Bacteria"/>
</dbReference>
<dbReference type="HOGENOM" id="CLU_051638_7_3_7"/>
<evidence type="ECO:0000256" key="1">
    <source>
        <dbReference type="SAM" id="Phobius"/>
    </source>
</evidence>
<dbReference type="PANTHER" id="PTHR23416">
    <property type="entry name" value="SIALIC ACID SYNTHASE-RELATED"/>
    <property type="match status" value="1"/>
</dbReference>
<dbReference type="CDD" id="cd04647">
    <property type="entry name" value="LbH_MAT_like"/>
    <property type="match status" value="1"/>
</dbReference>
<dbReference type="InterPro" id="IPR051159">
    <property type="entry name" value="Hexapeptide_acetyltransf"/>
</dbReference>
<organism evidence="2 3">
    <name type="scientific">Aliarcobacter butzleri (strain RM4018)</name>
    <name type="common">Arcobacter butzleri</name>
    <dbReference type="NCBI Taxonomy" id="367737"/>
    <lineage>
        <taxon>Bacteria</taxon>
        <taxon>Pseudomonadati</taxon>
        <taxon>Campylobacterota</taxon>
        <taxon>Epsilonproteobacteria</taxon>
        <taxon>Campylobacterales</taxon>
        <taxon>Arcobacteraceae</taxon>
        <taxon>Aliarcobacter</taxon>
    </lineage>
</organism>
<protein>
    <recommendedName>
        <fullName evidence="4">Acyltransferase</fullName>
    </recommendedName>
</protein>
<proteinExistence type="predicted"/>
<dbReference type="STRING" id="367737.Abu_0684"/>
<dbReference type="PANTHER" id="PTHR23416:SF78">
    <property type="entry name" value="LIPOPOLYSACCHARIDE BIOSYNTHESIS O-ACETYL TRANSFERASE WBBJ-RELATED"/>
    <property type="match status" value="1"/>
</dbReference>
<keyword evidence="2" id="KW-0808">Transferase</keyword>
<keyword evidence="2" id="KW-0012">Acyltransferase</keyword>
<dbReference type="EMBL" id="CP000361">
    <property type="protein sequence ID" value="ABV66949.1"/>
    <property type="molecule type" value="Genomic_DNA"/>
</dbReference>
<dbReference type="InterPro" id="IPR011004">
    <property type="entry name" value="Trimer_LpxA-like_sf"/>
</dbReference>
<dbReference type="AlphaFoldDB" id="A8ESM5"/>
<evidence type="ECO:0000313" key="2">
    <source>
        <dbReference type="EMBL" id="ABV66949.1"/>
    </source>
</evidence>
<keyword evidence="1" id="KW-1133">Transmembrane helix</keyword>
<reference evidence="2 3" key="1">
    <citation type="journal article" date="2007" name="PLoS ONE">
        <title>The complete genome sequence and analysis of the Epsilonproteobacterium Arcobacter butzleri.</title>
        <authorList>
            <person name="Miller W.G."/>
            <person name="Parker C.T."/>
            <person name="Rubenfield M."/>
            <person name="Mendz G.L."/>
            <person name="Woesten M.M.S.M."/>
            <person name="Ussery D.W."/>
            <person name="Stolz J.F."/>
            <person name="Binnewies T.T."/>
            <person name="Hallin P.F."/>
            <person name="Wang G."/>
            <person name="Malek J.A."/>
            <person name="Rogosin A."/>
            <person name="Stanker L.H."/>
            <person name="Mandrell R.E."/>
        </authorList>
    </citation>
    <scope>NUCLEOTIDE SEQUENCE [LARGE SCALE GENOMIC DNA]</scope>
    <source>
        <strain evidence="2 3">RM4018</strain>
    </source>
</reference>
<keyword evidence="1" id="KW-0812">Transmembrane</keyword>
<feature type="transmembrane region" description="Helical" evidence="1">
    <location>
        <begin position="6"/>
        <end position="25"/>
    </location>
</feature>
<keyword evidence="1" id="KW-0472">Membrane</keyword>
<keyword evidence="3" id="KW-1185">Reference proteome</keyword>
<sequence length="177" mass="20043">MITLIFNILVIPFIIALRFTSFYNMSVFCSKIPFSIGDKFRFHFYKKVLKNIGNNVHFSYGVIFSHKDISIGNNVRFGPYNTIGLVDFGNDILIGQYVHFLSGKNQHNYERRDIPINQQNGKQEKIFIANDIWIGTGSIIMSDIAQGSIVAAGSVVIKSFDEYSVIAGNPARVIKRR</sequence>
<name>A8ESM5_ALIB4</name>
<evidence type="ECO:0008006" key="4">
    <source>
        <dbReference type="Google" id="ProtNLM"/>
    </source>
</evidence>